<dbReference type="PROSITE" id="PS00028">
    <property type="entry name" value="ZINC_FINGER_C2H2_1"/>
    <property type="match status" value="2"/>
</dbReference>
<dbReference type="FunCoup" id="A0A5N4A0V8">
    <property type="interactions" value="175"/>
</dbReference>
<evidence type="ECO:0000259" key="2">
    <source>
        <dbReference type="PROSITE" id="PS00028"/>
    </source>
</evidence>
<sequence length="349" mass="39878">MDSSGNLKRGPQFSTNFIIPRKQAKTEDTNSPSNALFQPLQNVYAEDPTTVIYKTISQIQEHVERTKEKPKTSASTQKYRDTFPHLSDPTLPAELQALFQPLFCKLCECQHSSNIMAKLHYDSKRHMKKVRAYLIEYAETTGTPLHEKAKPPEKQFEDHDPKYFYCQPCDLPLTGRLHAESHYSSRNHRRVILGAAPPAGRGQYDGFGNWIRTSTVVPKPHDSFGVDFVIPEEIKIERHLRQDGLRCYVCNVCVTSEQQLEIHKNGSKHKKKMKLLEVPQSPVEAPHPHHDNTILSTLSCPSISKKDLSVFRTPSGFYYCNPCNLTLNSEVQFKQHLDSKKHKKKANVT</sequence>
<dbReference type="OrthoDB" id="434647at2759"/>
<feature type="compositionally biased region" description="Polar residues" evidence="1">
    <location>
        <begin position="1"/>
        <end position="17"/>
    </location>
</feature>
<dbReference type="PANTHER" id="PTHR46786">
    <property type="entry name" value="ZINC FINGER MATRIN-TYPE PROTEIN 3"/>
    <property type="match status" value="1"/>
</dbReference>
<comment type="caution">
    <text evidence="3">The sequence shown here is derived from an EMBL/GenBank/DDBJ whole genome shotgun (WGS) entry which is preliminary data.</text>
</comment>
<accession>A0A5N4A0V8</accession>
<feature type="domain" description="C2H2-type" evidence="2">
    <location>
        <begin position="320"/>
        <end position="342"/>
    </location>
</feature>
<dbReference type="SMART" id="SM00355">
    <property type="entry name" value="ZnF_C2H2"/>
    <property type="match status" value="4"/>
</dbReference>
<evidence type="ECO:0000256" key="1">
    <source>
        <dbReference type="SAM" id="MobiDB-lite"/>
    </source>
</evidence>
<evidence type="ECO:0000313" key="4">
    <source>
        <dbReference type="Proteomes" id="UP000327044"/>
    </source>
</evidence>
<dbReference type="Gene3D" id="3.30.160.60">
    <property type="entry name" value="Classic Zinc Finger"/>
    <property type="match status" value="4"/>
</dbReference>
<dbReference type="Proteomes" id="UP000327044">
    <property type="component" value="Unassembled WGS sequence"/>
</dbReference>
<dbReference type="EMBL" id="VVIM01000011">
    <property type="protein sequence ID" value="KAB0790952.1"/>
    <property type="molecule type" value="Genomic_DNA"/>
</dbReference>
<proteinExistence type="predicted"/>
<dbReference type="InterPro" id="IPR036236">
    <property type="entry name" value="Znf_C2H2_sf"/>
</dbReference>
<dbReference type="SMART" id="SM00451">
    <property type="entry name" value="ZnF_U1"/>
    <property type="match status" value="4"/>
</dbReference>
<keyword evidence="4" id="KW-1185">Reference proteome</keyword>
<dbReference type="InterPro" id="IPR052644">
    <property type="entry name" value="ZMAT3"/>
</dbReference>
<dbReference type="GO" id="GO:0008270">
    <property type="term" value="F:zinc ion binding"/>
    <property type="evidence" value="ECO:0007669"/>
    <property type="project" value="InterPro"/>
</dbReference>
<dbReference type="Pfam" id="PF12874">
    <property type="entry name" value="zf-met"/>
    <property type="match status" value="4"/>
</dbReference>
<feature type="region of interest" description="Disordered" evidence="1">
    <location>
        <begin position="1"/>
        <end position="34"/>
    </location>
</feature>
<feature type="domain" description="C2H2-type" evidence="2">
    <location>
        <begin position="247"/>
        <end position="269"/>
    </location>
</feature>
<dbReference type="InterPro" id="IPR003604">
    <property type="entry name" value="Matrin/U1-like-C_Znf_C2H2"/>
</dbReference>
<gene>
    <name evidence="3" type="ORF">PPYR_02752</name>
</gene>
<organism evidence="3 4">
    <name type="scientific">Photinus pyralis</name>
    <name type="common">Common eastern firefly</name>
    <name type="synonym">Lampyris pyralis</name>
    <dbReference type="NCBI Taxonomy" id="7054"/>
    <lineage>
        <taxon>Eukaryota</taxon>
        <taxon>Metazoa</taxon>
        <taxon>Ecdysozoa</taxon>
        <taxon>Arthropoda</taxon>
        <taxon>Hexapoda</taxon>
        <taxon>Insecta</taxon>
        <taxon>Pterygota</taxon>
        <taxon>Neoptera</taxon>
        <taxon>Endopterygota</taxon>
        <taxon>Coleoptera</taxon>
        <taxon>Polyphaga</taxon>
        <taxon>Elateriformia</taxon>
        <taxon>Elateroidea</taxon>
        <taxon>Lampyridae</taxon>
        <taxon>Lampyrinae</taxon>
        <taxon>Photinus</taxon>
    </lineage>
</organism>
<dbReference type="InterPro" id="IPR013087">
    <property type="entry name" value="Znf_C2H2_type"/>
</dbReference>
<protein>
    <recommendedName>
        <fullName evidence="2">C2H2-type domain-containing protein</fullName>
    </recommendedName>
</protein>
<dbReference type="GO" id="GO:0003676">
    <property type="term" value="F:nucleic acid binding"/>
    <property type="evidence" value="ECO:0007669"/>
    <property type="project" value="InterPro"/>
</dbReference>
<dbReference type="AlphaFoldDB" id="A0A5N4A0V8"/>
<evidence type="ECO:0000313" key="3">
    <source>
        <dbReference type="EMBL" id="KAB0790952.1"/>
    </source>
</evidence>
<feature type="region of interest" description="Disordered" evidence="1">
    <location>
        <begin position="63"/>
        <end position="85"/>
    </location>
</feature>
<reference evidence="3 4" key="1">
    <citation type="journal article" date="2018" name="Elife">
        <title>Firefly genomes illuminate parallel origins of bioluminescence in beetles.</title>
        <authorList>
            <person name="Fallon T.R."/>
            <person name="Lower S.E."/>
            <person name="Chang C.H."/>
            <person name="Bessho-Uehara M."/>
            <person name="Martin G.J."/>
            <person name="Bewick A.J."/>
            <person name="Behringer M."/>
            <person name="Debat H.J."/>
            <person name="Wong I."/>
            <person name="Day J.C."/>
            <person name="Suvorov A."/>
            <person name="Silva C.J."/>
            <person name="Stanger-Hall K.F."/>
            <person name="Hall D.W."/>
            <person name="Schmitz R.J."/>
            <person name="Nelson D.R."/>
            <person name="Lewis S.M."/>
            <person name="Shigenobu S."/>
            <person name="Bybee S.M."/>
            <person name="Larracuente A.M."/>
            <person name="Oba Y."/>
            <person name="Weng J.K."/>
        </authorList>
    </citation>
    <scope>NUCLEOTIDE SEQUENCE [LARGE SCALE GENOMIC DNA]</scope>
    <source>
        <strain evidence="3">1611_PpyrPB1</strain>
        <tissue evidence="3">Whole body</tissue>
    </source>
</reference>
<dbReference type="InParanoid" id="A0A5N4A0V8"/>
<dbReference type="PANTHER" id="PTHR46786:SF1">
    <property type="entry name" value="ZINC FINGER MATRIN-TYPE PROTEIN 3"/>
    <property type="match status" value="1"/>
</dbReference>
<dbReference type="SUPFAM" id="SSF57667">
    <property type="entry name" value="beta-beta-alpha zinc fingers"/>
    <property type="match status" value="4"/>
</dbReference>
<name>A0A5N4A0V8_PHOPY</name>